<evidence type="ECO:0000313" key="2">
    <source>
        <dbReference type="Proteomes" id="UP000524404"/>
    </source>
</evidence>
<organism evidence="1 2">
    <name type="scientific">Arcicella rosea</name>
    <dbReference type="NCBI Taxonomy" id="502909"/>
    <lineage>
        <taxon>Bacteria</taxon>
        <taxon>Pseudomonadati</taxon>
        <taxon>Bacteroidota</taxon>
        <taxon>Cytophagia</taxon>
        <taxon>Cytophagales</taxon>
        <taxon>Flectobacillaceae</taxon>
        <taxon>Arcicella</taxon>
    </lineage>
</organism>
<comment type="caution">
    <text evidence="1">The sequence shown here is derived from an EMBL/GenBank/DDBJ whole genome shotgun (WGS) entry which is preliminary data.</text>
</comment>
<keyword evidence="2" id="KW-1185">Reference proteome</keyword>
<dbReference type="EMBL" id="JACHKT010000003">
    <property type="protein sequence ID" value="MBB6002020.1"/>
    <property type="molecule type" value="Genomic_DNA"/>
</dbReference>
<dbReference type="RefSeq" id="WP_184130238.1">
    <property type="nucleotide sequence ID" value="NZ_JACHKT010000003.1"/>
</dbReference>
<gene>
    <name evidence="1" type="ORF">HNP25_000669</name>
</gene>
<protein>
    <submittedName>
        <fullName evidence="1">Uncharacterized protein</fullName>
    </submittedName>
</protein>
<reference evidence="1 2" key="1">
    <citation type="submission" date="2020-08" db="EMBL/GenBank/DDBJ databases">
        <title>Functional genomics of gut bacteria from endangered species of beetles.</title>
        <authorList>
            <person name="Carlos-Shanley C."/>
        </authorList>
    </citation>
    <scope>NUCLEOTIDE SEQUENCE [LARGE SCALE GENOMIC DNA]</scope>
    <source>
        <strain evidence="1 2">S00070</strain>
    </source>
</reference>
<proteinExistence type="predicted"/>
<evidence type="ECO:0000313" key="1">
    <source>
        <dbReference type="EMBL" id="MBB6002020.1"/>
    </source>
</evidence>
<dbReference type="Proteomes" id="UP000524404">
    <property type="component" value="Unassembled WGS sequence"/>
</dbReference>
<dbReference type="AlphaFoldDB" id="A0A841EP09"/>
<name>A0A841EP09_9BACT</name>
<sequence>MQTTQETGNAVNISNFESLIAKCITFGERYNPSRDLLKIPNLENQLSVARDLLDQSKTFEATYNNAVIVRKTAFASLKPLGTKVVGALSIAGLDDAVVERGKAIIRKIRGQRATAKPEAYEENGVTITPKTISSSHQSYDYLIEHLNSLIALLNVHPEYNPNETELKVASLQEYSAELRTANTAVINASVALDMFREQRNKTLYEPKIGLVAIAFDVKTYVKTVFGVNSNEYNQVSGIAFRSSK</sequence>
<accession>A0A841EP09</accession>